<reference evidence="2" key="1">
    <citation type="submission" date="2016-10" db="EMBL/GenBank/DDBJ databases">
        <authorList>
            <person name="Varghese N."/>
            <person name="Submissions S."/>
        </authorList>
    </citation>
    <scope>NUCLEOTIDE SEQUENCE [LARGE SCALE GENOMIC DNA]</scope>
    <source>
        <strain evidence="2">DSM 18168</strain>
    </source>
</reference>
<organism evidence="1 2">
    <name type="scientific">Xenorhabdus koppenhoeferi</name>
    <dbReference type="NCBI Taxonomy" id="351659"/>
    <lineage>
        <taxon>Bacteria</taxon>
        <taxon>Pseudomonadati</taxon>
        <taxon>Pseudomonadota</taxon>
        <taxon>Gammaproteobacteria</taxon>
        <taxon>Enterobacterales</taxon>
        <taxon>Morganellaceae</taxon>
        <taxon>Xenorhabdus</taxon>
    </lineage>
</organism>
<keyword evidence="2" id="KW-1185">Reference proteome</keyword>
<evidence type="ECO:0000313" key="1">
    <source>
        <dbReference type="EMBL" id="SFU41923.1"/>
    </source>
</evidence>
<gene>
    <name evidence="1" type="ORF">SAMN05421784_10642</name>
</gene>
<proteinExistence type="predicted"/>
<evidence type="ECO:0000313" key="2">
    <source>
        <dbReference type="Proteomes" id="UP000242496"/>
    </source>
</evidence>
<name>A0A1I7G0F7_9GAMM</name>
<sequence>MSARVTETGSQVVILSCQTFHSPNISYYFLVKEIQ</sequence>
<dbReference type="Proteomes" id="UP000242496">
    <property type="component" value="Unassembled WGS sequence"/>
</dbReference>
<protein>
    <submittedName>
        <fullName evidence="1">Uncharacterized protein</fullName>
    </submittedName>
</protein>
<accession>A0A1I7G0F7</accession>
<dbReference type="AlphaFoldDB" id="A0A1I7G0F7"/>
<dbReference type="EMBL" id="FPBJ01000006">
    <property type="protein sequence ID" value="SFU41923.1"/>
    <property type="molecule type" value="Genomic_DNA"/>
</dbReference>